<dbReference type="PANTHER" id="PTHR43395">
    <property type="entry name" value="SENSOR HISTIDINE KINASE CHEA"/>
    <property type="match status" value="1"/>
</dbReference>
<dbReference type="SUPFAM" id="SSF55874">
    <property type="entry name" value="ATPase domain of HSP90 chaperone/DNA topoisomerase II/histidine kinase"/>
    <property type="match status" value="1"/>
</dbReference>
<dbReference type="AlphaFoldDB" id="A0A2P2EED4"/>
<dbReference type="SUPFAM" id="SSF50341">
    <property type="entry name" value="CheW-like"/>
    <property type="match status" value="2"/>
</dbReference>
<comment type="function">
    <text evidence="8">Involved in the transmission of sensory signals from the chemoreceptors to the flagellar motors. CheA is autophosphorylated; it can transfer its phosphate group to either CheB or CheY.</text>
</comment>
<name>A0A2P2EED4_9PROT</name>
<feature type="domain" description="HPt" evidence="15">
    <location>
        <begin position="1"/>
        <end position="101"/>
    </location>
</feature>
<evidence type="ECO:0000256" key="4">
    <source>
        <dbReference type="ARBA" id="ARBA00022553"/>
    </source>
</evidence>
<dbReference type="Gene3D" id="1.20.120.160">
    <property type="entry name" value="HPT domain"/>
    <property type="match status" value="1"/>
</dbReference>
<dbReference type="Gene3D" id="1.10.287.560">
    <property type="entry name" value="Histidine kinase CheA-like, homodimeric domain"/>
    <property type="match status" value="1"/>
</dbReference>
<dbReference type="Pfam" id="PF01584">
    <property type="entry name" value="CheW"/>
    <property type="match status" value="1"/>
</dbReference>
<evidence type="ECO:0000256" key="1">
    <source>
        <dbReference type="ARBA" id="ARBA00000085"/>
    </source>
</evidence>
<feature type="region of interest" description="Disordered" evidence="11">
    <location>
        <begin position="149"/>
        <end position="173"/>
    </location>
</feature>
<dbReference type="PRINTS" id="PR00344">
    <property type="entry name" value="BCTRLSENSOR"/>
</dbReference>
<dbReference type="PROSITE" id="PS50851">
    <property type="entry name" value="CHEW"/>
    <property type="match status" value="2"/>
</dbReference>
<evidence type="ECO:0000256" key="6">
    <source>
        <dbReference type="ARBA" id="ARBA00022777"/>
    </source>
</evidence>
<evidence type="ECO:0000259" key="14">
    <source>
        <dbReference type="PROSITE" id="PS50851"/>
    </source>
</evidence>
<dbReference type="InterPro" id="IPR037006">
    <property type="entry name" value="CheA-like_homodim_sf"/>
</dbReference>
<feature type="modified residue" description="4-aspartylphosphate" evidence="10">
    <location>
        <position position="855"/>
    </location>
</feature>
<evidence type="ECO:0000256" key="3">
    <source>
        <dbReference type="ARBA" id="ARBA00021495"/>
    </source>
</evidence>
<feature type="domain" description="CheW-like" evidence="14">
    <location>
        <begin position="503"/>
        <end position="643"/>
    </location>
</feature>
<evidence type="ECO:0000313" key="16">
    <source>
        <dbReference type="EMBL" id="GBF59424.1"/>
    </source>
</evidence>
<dbReference type="InterPro" id="IPR011006">
    <property type="entry name" value="CheY-like_superfamily"/>
</dbReference>
<dbReference type="InterPro" id="IPR002545">
    <property type="entry name" value="CheW-lke_dom"/>
</dbReference>
<dbReference type="GO" id="GO:0006935">
    <property type="term" value="P:chemotaxis"/>
    <property type="evidence" value="ECO:0007669"/>
    <property type="project" value="InterPro"/>
</dbReference>
<dbReference type="FunFam" id="3.30.565.10:FF:000016">
    <property type="entry name" value="Chemotaxis protein CheA, putative"/>
    <property type="match status" value="1"/>
</dbReference>
<accession>A0A2P2EED4</accession>
<evidence type="ECO:0000256" key="9">
    <source>
        <dbReference type="PROSITE-ProRule" id="PRU00110"/>
    </source>
</evidence>
<dbReference type="PROSITE" id="PS50894">
    <property type="entry name" value="HPT"/>
    <property type="match status" value="1"/>
</dbReference>
<dbReference type="InterPro" id="IPR003594">
    <property type="entry name" value="HATPase_dom"/>
</dbReference>
<dbReference type="InterPro" id="IPR051315">
    <property type="entry name" value="Bact_Chemotaxis_CheA"/>
</dbReference>
<dbReference type="Gene3D" id="3.40.50.2300">
    <property type="match status" value="1"/>
</dbReference>
<dbReference type="Gene3D" id="2.30.30.40">
    <property type="entry name" value="SH3 Domains"/>
    <property type="match status" value="1"/>
</dbReference>
<proteinExistence type="predicted"/>
<dbReference type="PANTHER" id="PTHR43395:SF1">
    <property type="entry name" value="CHEMOTAXIS PROTEIN CHEA"/>
    <property type="match status" value="1"/>
</dbReference>
<dbReference type="InterPro" id="IPR004358">
    <property type="entry name" value="Sig_transdc_His_kin-like_C"/>
</dbReference>
<feature type="domain" description="Histidine kinase" evidence="12">
    <location>
        <begin position="257"/>
        <end position="501"/>
    </location>
</feature>
<dbReference type="SUPFAM" id="SSF47384">
    <property type="entry name" value="Homodimeric domain of signal transducing histidine kinase"/>
    <property type="match status" value="1"/>
</dbReference>
<dbReference type="SMART" id="SM01231">
    <property type="entry name" value="H-kinase_dim"/>
    <property type="match status" value="1"/>
</dbReference>
<evidence type="ECO:0000259" key="13">
    <source>
        <dbReference type="PROSITE" id="PS50110"/>
    </source>
</evidence>
<dbReference type="Pfam" id="PF02518">
    <property type="entry name" value="HATPase_c"/>
    <property type="match status" value="1"/>
</dbReference>
<feature type="compositionally biased region" description="Low complexity" evidence="11">
    <location>
        <begin position="213"/>
        <end position="223"/>
    </location>
</feature>
<dbReference type="InterPro" id="IPR036061">
    <property type="entry name" value="CheW-like_dom_sf"/>
</dbReference>
<keyword evidence="17" id="KW-1185">Reference proteome</keyword>
<evidence type="ECO:0000256" key="11">
    <source>
        <dbReference type="SAM" id="MobiDB-lite"/>
    </source>
</evidence>
<dbReference type="SUPFAM" id="SSF47226">
    <property type="entry name" value="Histidine-containing phosphotransfer domain, HPT domain"/>
    <property type="match status" value="1"/>
</dbReference>
<protein>
    <recommendedName>
        <fullName evidence="3">Chemotaxis protein CheA</fullName>
        <ecNumber evidence="2">2.7.13.3</ecNumber>
    </recommendedName>
</protein>
<feature type="modified residue" description="Phosphohistidine" evidence="9">
    <location>
        <position position="44"/>
    </location>
</feature>
<dbReference type="Pfam" id="PF01627">
    <property type="entry name" value="Hpt"/>
    <property type="match status" value="1"/>
</dbReference>
<dbReference type="InterPro" id="IPR001789">
    <property type="entry name" value="Sig_transdc_resp-reg_receiver"/>
</dbReference>
<dbReference type="SMART" id="SM00073">
    <property type="entry name" value="HPT"/>
    <property type="match status" value="1"/>
</dbReference>
<dbReference type="GO" id="GO:0000155">
    <property type="term" value="F:phosphorelay sensor kinase activity"/>
    <property type="evidence" value="ECO:0007669"/>
    <property type="project" value="InterPro"/>
</dbReference>
<dbReference type="InterPro" id="IPR004105">
    <property type="entry name" value="CheA-like_dim"/>
</dbReference>
<dbReference type="CDD" id="cd16916">
    <property type="entry name" value="HATPase_CheA-like"/>
    <property type="match status" value="1"/>
</dbReference>
<keyword evidence="4 10" id="KW-0597">Phosphoprotein</keyword>
<dbReference type="InterPro" id="IPR005467">
    <property type="entry name" value="His_kinase_dom"/>
</dbReference>
<dbReference type="OrthoDB" id="9803176at2"/>
<evidence type="ECO:0000256" key="7">
    <source>
        <dbReference type="ARBA" id="ARBA00023012"/>
    </source>
</evidence>
<dbReference type="Proteomes" id="UP000245086">
    <property type="component" value="Unassembled WGS sequence"/>
</dbReference>
<gene>
    <name evidence="16" type="primary">cheA_2</name>
    <name evidence="16" type="ORF">PbB2_03124</name>
</gene>
<reference evidence="16 17" key="1">
    <citation type="journal article" date="2018" name="Genome Announc.">
        <title>Draft Genome Sequence of "Candidatus Phycosocius bacilliformis," an Alphaproteobacterial Ectosymbiont of the Hydrocarbon-Producing Green Alga Botryococcus braunii.</title>
        <authorList>
            <person name="Tanabe Y."/>
            <person name="Yamaguchi H."/>
            <person name="Watanabe M.M."/>
        </authorList>
    </citation>
    <scope>NUCLEOTIDE SEQUENCE [LARGE SCALE GENOMIC DNA]</scope>
    <source>
        <strain evidence="16 17">BOTRYCO-2</strain>
    </source>
</reference>
<organism evidence="16 17">
    <name type="scientific">Candidatus Phycosocius bacilliformis</name>
    <dbReference type="NCBI Taxonomy" id="1445552"/>
    <lineage>
        <taxon>Bacteria</taxon>
        <taxon>Pseudomonadati</taxon>
        <taxon>Pseudomonadota</taxon>
        <taxon>Alphaproteobacteria</taxon>
        <taxon>Caulobacterales</taxon>
        <taxon>Caulobacterales incertae sedis</taxon>
        <taxon>Candidatus Phycosocius</taxon>
    </lineage>
</organism>
<evidence type="ECO:0000259" key="15">
    <source>
        <dbReference type="PROSITE" id="PS50894"/>
    </source>
</evidence>
<dbReference type="SMART" id="SM00260">
    <property type="entry name" value="CheW"/>
    <property type="match status" value="1"/>
</dbReference>
<dbReference type="PROSITE" id="PS50110">
    <property type="entry name" value="RESPONSE_REGULATORY"/>
    <property type="match status" value="1"/>
</dbReference>
<feature type="region of interest" description="Disordered" evidence="11">
    <location>
        <begin position="192"/>
        <end position="223"/>
    </location>
</feature>
<evidence type="ECO:0000313" key="17">
    <source>
        <dbReference type="Proteomes" id="UP000245086"/>
    </source>
</evidence>
<evidence type="ECO:0000259" key="12">
    <source>
        <dbReference type="PROSITE" id="PS50109"/>
    </source>
</evidence>
<dbReference type="RefSeq" id="WP_108986307.1">
    <property type="nucleotide sequence ID" value="NZ_BFBR01000014.1"/>
</dbReference>
<dbReference type="PROSITE" id="PS50109">
    <property type="entry name" value="HIS_KIN"/>
    <property type="match status" value="1"/>
</dbReference>
<dbReference type="InterPro" id="IPR036641">
    <property type="entry name" value="HPT_dom_sf"/>
</dbReference>
<dbReference type="Gene3D" id="3.30.565.10">
    <property type="entry name" value="Histidine kinase-like ATPase, C-terminal domain"/>
    <property type="match status" value="1"/>
</dbReference>
<dbReference type="SUPFAM" id="SSF52172">
    <property type="entry name" value="CheY-like"/>
    <property type="match status" value="1"/>
</dbReference>
<dbReference type="GO" id="GO:0005737">
    <property type="term" value="C:cytoplasm"/>
    <property type="evidence" value="ECO:0007669"/>
    <property type="project" value="InterPro"/>
</dbReference>
<dbReference type="SMART" id="SM00387">
    <property type="entry name" value="HATPase_c"/>
    <property type="match status" value="1"/>
</dbReference>
<dbReference type="Pfam" id="PF02895">
    <property type="entry name" value="H-kinase_dim"/>
    <property type="match status" value="1"/>
</dbReference>
<keyword evidence="6" id="KW-0418">Kinase</keyword>
<evidence type="ECO:0000256" key="2">
    <source>
        <dbReference type="ARBA" id="ARBA00012438"/>
    </source>
</evidence>
<dbReference type="EC" id="2.7.13.3" evidence="2"/>
<evidence type="ECO:0000256" key="5">
    <source>
        <dbReference type="ARBA" id="ARBA00022679"/>
    </source>
</evidence>
<feature type="domain" description="CheW-like" evidence="14">
    <location>
        <begin position="665"/>
        <end position="793"/>
    </location>
</feature>
<dbReference type="InterPro" id="IPR036890">
    <property type="entry name" value="HATPase_C_sf"/>
</dbReference>
<comment type="caution">
    <text evidence="16">The sequence shown here is derived from an EMBL/GenBank/DDBJ whole genome shotgun (WGS) entry which is preliminary data.</text>
</comment>
<dbReference type="InterPro" id="IPR008207">
    <property type="entry name" value="Sig_transdc_His_kin_Hpt_dom"/>
</dbReference>
<evidence type="ECO:0000256" key="10">
    <source>
        <dbReference type="PROSITE-ProRule" id="PRU00169"/>
    </source>
</evidence>
<dbReference type="EMBL" id="BFBR01000014">
    <property type="protein sequence ID" value="GBF59424.1"/>
    <property type="molecule type" value="Genomic_DNA"/>
</dbReference>
<feature type="domain" description="Response regulatory" evidence="13">
    <location>
        <begin position="806"/>
        <end position="911"/>
    </location>
</feature>
<dbReference type="CDD" id="cd00088">
    <property type="entry name" value="HPT"/>
    <property type="match status" value="1"/>
</dbReference>
<dbReference type="InterPro" id="IPR036097">
    <property type="entry name" value="HisK_dim/P_sf"/>
</dbReference>
<comment type="catalytic activity">
    <reaction evidence="1">
        <text>ATP + protein L-histidine = ADP + protein N-phospho-L-histidine.</text>
        <dbReference type="EC" id="2.7.13.3"/>
    </reaction>
</comment>
<sequence length="917" mass="97847">MDELLGEFITETNEFLETVDTQLVAFEADPTDGDTLNSIFRLVHTIKGTCGFLGLPRLQFVAHAGETLLGKFRDGTLVATPDQVQLVLESIDRIKEILAELEATGVEPEGDDSALIGALELAAEGHVAAEPPAESASPAPVVEEIVVEAPPPAPTPAAPAATTSSRWDPDLGRELRPGEVSLAELEAAFLAATPDDDLDTPTTTAEQVSTAQPAAAAAAVPAAPVVERRAAPELRAVKDEEDDSAAKGGAVSNQTIRVNVEVLETLMTMVSELVLTRNQLMQMVRNSTDSEFKAPLQRLSAVTAELQDSVMKTRMQPIGSAWKKLPRIVRDAARDLHKKIDLVMDGEATELDRQVLELIKDPLTHMIRNSCDHGLELPANRLAAGKSETGTIRLNAYHEGGHIVIEVSDDGSGLSTSRIRDKAIKNGLVSEEQAWTMSDSQIHRFIFAPGFSTAAAVTSISGRGVGMDVVRTNIELIGGTIDLQSTEGKGTKFFIKIPLTLAIVSALVVGSRDQRFAIPQISIVELVGAGGGSEHKVEILNSARVLRLRDRLLPLVDLSEVLGEPPRDPVIDDSNSAFVVVMQHSGQLFGVVVDEVFDTEEIVVKPLSKALADVGTFSGATILGDGSVIMIIDPGAVYRRVGQAEEVVEEAVEAVQTKRGDRPETTSMIVFNAGGDQPKAVPLSLVTRLEELDAGTFEQGDGRILVQYRGELMPIVAADPYSQVASSGTQPVLVFTYNGLAAGMAVDKIVDIVDEALDIEMTADRPGLLGVAVIKGKATEILDVSHYLSLTLNNWDDPGLNKPAKHIVLVERNPFFRNLLSPLLRSAGYEVEAVETVSAALVCAEYRKPSAVLTDIDADVTAARRLLSDDRLAGTSIVALSGSPDADATGFTTLVRKSDRDSLIAAVEHASKLEIAA</sequence>
<keyword evidence="7" id="KW-0902">Two-component regulatory system</keyword>
<keyword evidence="5 16" id="KW-0808">Transferase</keyword>
<evidence type="ECO:0000256" key="8">
    <source>
        <dbReference type="ARBA" id="ARBA00035100"/>
    </source>
</evidence>